<sequence>MTRTSRHLVFLTRTPLISESSGVSKDFINVRIQLRIQNNTRSCRFCGESVGTCLSVVRPVLRLSYEYVQTDLAIVNHERMTRTSRHPAFLTRKPLRSESSGVSKDLIKVRIQF</sequence>
<accession>A0A4Y2GBX5</accession>
<proteinExistence type="predicted"/>
<name>A0A4Y2GBX5_ARAVE</name>
<gene>
    <name evidence="1" type="ORF">AVEN_142620_1</name>
</gene>
<keyword evidence="2" id="KW-1185">Reference proteome</keyword>
<dbReference type="AlphaFoldDB" id="A0A4Y2GBX5"/>
<dbReference type="EMBL" id="BGPR01001258">
    <property type="protein sequence ID" value="GBM49484.1"/>
    <property type="molecule type" value="Genomic_DNA"/>
</dbReference>
<reference evidence="1 2" key="1">
    <citation type="journal article" date="2019" name="Sci. Rep.">
        <title>Orb-weaving spider Araneus ventricosus genome elucidates the spidroin gene catalogue.</title>
        <authorList>
            <person name="Kono N."/>
            <person name="Nakamura H."/>
            <person name="Ohtoshi R."/>
            <person name="Moran D.A.P."/>
            <person name="Shinohara A."/>
            <person name="Yoshida Y."/>
            <person name="Fujiwara M."/>
            <person name="Mori M."/>
            <person name="Tomita M."/>
            <person name="Arakawa K."/>
        </authorList>
    </citation>
    <scope>NUCLEOTIDE SEQUENCE [LARGE SCALE GENOMIC DNA]</scope>
</reference>
<dbReference type="Proteomes" id="UP000499080">
    <property type="component" value="Unassembled WGS sequence"/>
</dbReference>
<organism evidence="1 2">
    <name type="scientific">Araneus ventricosus</name>
    <name type="common">Orbweaver spider</name>
    <name type="synonym">Epeira ventricosa</name>
    <dbReference type="NCBI Taxonomy" id="182803"/>
    <lineage>
        <taxon>Eukaryota</taxon>
        <taxon>Metazoa</taxon>
        <taxon>Ecdysozoa</taxon>
        <taxon>Arthropoda</taxon>
        <taxon>Chelicerata</taxon>
        <taxon>Arachnida</taxon>
        <taxon>Araneae</taxon>
        <taxon>Araneomorphae</taxon>
        <taxon>Entelegynae</taxon>
        <taxon>Araneoidea</taxon>
        <taxon>Araneidae</taxon>
        <taxon>Araneus</taxon>
    </lineage>
</organism>
<comment type="caution">
    <text evidence="1">The sequence shown here is derived from an EMBL/GenBank/DDBJ whole genome shotgun (WGS) entry which is preliminary data.</text>
</comment>
<evidence type="ECO:0000313" key="2">
    <source>
        <dbReference type="Proteomes" id="UP000499080"/>
    </source>
</evidence>
<protein>
    <submittedName>
        <fullName evidence="1">Uncharacterized protein</fullName>
    </submittedName>
</protein>
<evidence type="ECO:0000313" key="1">
    <source>
        <dbReference type="EMBL" id="GBM49484.1"/>
    </source>
</evidence>